<evidence type="ECO:0000256" key="2">
    <source>
        <dbReference type="SAM" id="SignalP"/>
    </source>
</evidence>
<dbReference type="PROSITE" id="PS50234">
    <property type="entry name" value="VWFA"/>
    <property type="match status" value="1"/>
</dbReference>
<evidence type="ECO:0000313" key="5">
    <source>
        <dbReference type="Proteomes" id="UP000075635"/>
    </source>
</evidence>
<comment type="caution">
    <text evidence="4">The sequence shown here is derived from an EMBL/GenBank/DDBJ whole genome shotgun (WGS) entry which is preliminary data.</text>
</comment>
<dbReference type="SMART" id="SM00327">
    <property type="entry name" value="VWA"/>
    <property type="match status" value="1"/>
</dbReference>
<dbReference type="PROSITE" id="PS51257">
    <property type="entry name" value="PROKAR_LIPOPROTEIN"/>
    <property type="match status" value="1"/>
</dbReference>
<evidence type="ECO:0000259" key="3">
    <source>
        <dbReference type="PROSITE" id="PS50234"/>
    </source>
</evidence>
<gene>
    <name evidence="4" type="ORF">BE17_12675</name>
</gene>
<evidence type="ECO:0000313" key="4">
    <source>
        <dbReference type="EMBL" id="KYF85076.1"/>
    </source>
</evidence>
<dbReference type="InterPro" id="IPR002035">
    <property type="entry name" value="VWF_A"/>
</dbReference>
<organism evidence="4 5">
    <name type="scientific">Sorangium cellulosum</name>
    <name type="common">Polyangium cellulosum</name>
    <dbReference type="NCBI Taxonomy" id="56"/>
    <lineage>
        <taxon>Bacteria</taxon>
        <taxon>Pseudomonadati</taxon>
        <taxon>Myxococcota</taxon>
        <taxon>Polyangia</taxon>
        <taxon>Polyangiales</taxon>
        <taxon>Polyangiaceae</taxon>
        <taxon>Sorangium</taxon>
    </lineage>
</organism>
<reference evidence="4 5" key="1">
    <citation type="submission" date="2014-02" db="EMBL/GenBank/DDBJ databases">
        <title>The small core and large imbalanced accessory genome model reveals a collaborative survival strategy of Sorangium cellulosum strains in nature.</title>
        <authorList>
            <person name="Han K."/>
            <person name="Peng R."/>
            <person name="Blom J."/>
            <person name="Li Y.-Z."/>
        </authorList>
    </citation>
    <scope>NUCLEOTIDE SEQUENCE [LARGE SCALE GENOMIC DNA]</scope>
    <source>
        <strain evidence="4 5">So0011-07</strain>
    </source>
</reference>
<feature type="compositionally biased region" description="Gly residues" evidence="1">
    <location>
        <begin position="48"/>
        <end position="72"/>
    </location>
</feature>
<dbReference type="SUPFAM" id="SSF53300">
    <property type="entry name" value="vWA-like"/>
    <property type="match status" value="1"/>
</dbReference>
<feature type="signal peptide" evidence="2">
    <location>
        <begin position="1"/>
        <end position="30"/>
    </location>
</feature>
<dbReference type="InterPro" id="IPR036465">
    <property type="entry name" value="vWFA_dom_sf"/>
</dbReference>
<dbReference type="Gene3D" id="3.40.50.410">
    <property type="entry name" value="von Willebrand factor, type A domain"/>
    <property type="match status" value="1"/>
</dbReference>
<dbReference type="CDD" id="cd00198">
    <property type="entry name" value="vWFA"/>
    <property type="match status" value="1"/>
</dbReference>
<evidence type="ECO:0000256" key="1">
    <source>
        <dbReference type="SAM" id="MobiDB-lite"/>
    </source>
</evidence>
<dbReference type="Pfam" id="PF00092">
    <property type="entry name" value="VWA"/>
    <property type="match status" value="1"/>
</dbReference>
<feature type="chain" id="PRO_5007568317" description="VWFA domain-containing protein" evidence="2">
    <location>
        <begin position="31"/>
        <end position="371"/>
    </location>
</feature>
<feature type="region of interest" description="Disordered" evidence="1">
    <location>
        <begin position="31"/>
        <end position="75"/>
    </location>
</feature>
<accession>A0A150RY85</accession>
<proteinExistence type="predicted"/>
<dbReference type="AlphaFoldDB" id="A0A150RY85"/>
<name>A0A150RY85_SORCE</name>
<feature type="compositionally biased region" description="Low complexity" evidence="1">
    <location>
        <begin position="35"/>
        <end position="47"/>
    </location>
</feature>
<sequence length="371" mass="38207">MSRLARSHRHLFVILTLSCIAAAWSGCATASDKPTTGTSSTSQSSSSGNGGSGGTGGQYASDGDGGGGGGETGACTSTSAEAHRIALDIVFLIDQSGSMTGAKWTGTTGALRTFFEDPASRGIGAGMVYFPTQEPWDCDVTHYMALDVPIDSLPGHGFALTNSMPADATGVGTPTYGALKGALMAATAYQDAHPTHKVILVLATDGDPNGCEGQSIDEIANLARNALNYNGVLTYVIGVSGSTLATLDKIAAAGGTTAAYDITRDISEFSAKMADIRTAELGCDFEIPPPPNGQELDPNIVNFTYTPNGMGTPKLLPRADDLADCNDQPGWYYDSNIAPRKIVLCPASCATVQVDINAKVAALFGCQSVVN</sequence>
<dbReference type="Proteomes" id="UP000075635">
    <property type="component" value="Unassembled WGS sequence"/>
</dbReference>
<keyword evidence="2" id="KW-0732">Signal</keyword>
<dbReference type="EMBL" id="JEMB01001789">
    <property type="protein sequence ID" value="KYF85076.1"/>
    <property type="molecule type" value="Genomic_DNA"/>
</dbReference>
<protein>
    <recommendedName>
        <fullName evidence="3">VWFA domain-containing protein</fullName>
    </recommendedName>
</protein>
<feature type="domain" description="VWFA" evidence="3">
    <location>
        <begin position="88"/>
        <end position="273"/>
    </location>
</feature>